<dbReference type="OrthoDB" id="1645442at2"/>
<dbReference type="InterPro" id="IPR037523">
    <property type="entry name" value="VOC_core"/>
</dbReference>
<gene>
    <name evidence="2" type="ORF">SAMN05444374_1229</name>
</gene>
<evidence type="ECO:0000313" key="2">
    <source>
        <dbReference type="EMBL" id="SFA62275.1"/>
    </source>
</evidence>
<dbReference type="InterPro" id="IPR041581">
    <property type="entry name" value="Glyoxalase_6"/>
</dbReference>
<organism evidence="2 3">
    <name type="scientific">Rhodococcoides kroppenstedtii</name>
    <dbReference type="NCBI Taxonomy" id="293050"/>
    <lineage>
        <taxon>Bacteria</taxon>
        <taxon>Bacillati</taxon>
        <taxon>Actinomycetota</taxon>
        <taxon>Actinomycetes</taxon>
        <taxon>Mycobacteriales</taxon>
        <taxon>Nocardiaceae</taxon>
        <taxon>Rhodococcoides</taxon>
    </lineage>
</organism>
<reference evidence="2 3" key="1">
    <citation type="submission" date="2016-10" db="EMBL/GenBank/DDBJ databases">
        <authorList>
            <person name="de Groot N.N."/>
        </authorList>
    </citation>
    <scope>NUCLEOTIDE SEQUENCE [LARGE SCALE GENOMIC DNA]</scope>
    <source>
        <strain evidence="2 3">DSM 44908</strain>
    </source>
</reference>
<dbReference type="Gene3D" id="3.10.180.10">
    <property type="entry name" value="2,3-Dihydroxybiphenyl 1,2-Dioxygenase, domain 1"/>
    <property type="match status" value="1"/>
</dbReference>
<dbReference type="RefSeq" id="WP_068366745.1">
    <property type="nucleotide sequence ID" value="NZ_CP135915.1"/>
</dbReference>
<dbReference type="EMBL" id="FOJN01000022">
    <property type="protein sequence ID" value="SFA62275.1"/>
    <property type="molecule type" value="Genomic_DNA"/>
</dbReference>
<dbReference type="CDD" id="cd06587">
    <property type="entry name" value="VOC"/>
    <property type="match status" value="1"/>
</dbReference>
<dbReference type="SUPFAM" id="SSF54593">
    <property type="entry name" value="Glyoxalase/Bleomycin resistance protein/Dihydroxybiphenyl dioxygenase"/>
    <property type="match status" value="1"/>
</dbReference>
<dbReference type="AlphaFoldDB" id="A0A1I0UE23"/>
<name>A0A1I0UE23_9NOCA</name>
<proteinExistence type="predicted"/>
<protein>
    <recommendedName>
        <fullName evidence="1">VOC domain-containing protein</fullName>
    </recommendedName>
</protein>
<dbReference type="Proteomes" id="UP000182054">
    <property type="component" value="Unassembled WGS sequence"/>
</dbReference>
<dbReference type="PROSITE" id="PS51819">
    <property type="entry name" value="VOC"/>
    <property type="match status" value="1"/>
</dbReference>
<evidence type="ECO:0000259" key="1">
    <source>
        <dbReference type="PROSITE" id="PS51819"/>
    </source>
</evidence>
<evidence type="ECO:0000313" key="3">
    <source>
        <dbReference type="Proteomes" id="UP000182054"/>
    </source>
</evidence>
<dbReference type="PANTHER" id="PTHR35908">
    <property type="entry name" value="HYPOTHETICAL FUSION PROTEIN"/>
    <property type="match status" value="1"/>
</dbReference>
<accession>A0A1I0UE23</accession>
<feature type="domain" description="VOC" evidence="1">
    <location>
        <begin position="19"/>
        <end position="132"/>
    </location>
</feature>
<dbReference type="Pfam" id="PF18029">
    <property type="entry name" value="Glyoxalase_6"/>
    <property type="match status" value="1"/>
</dbReference>
<sequence>MTADSPSASGSPASRPTIEMDYTVLDCPDPQALARFYTALLGWPSERDDPDWSVVRGPGGQGLAFQKSDEFVPLYWPREGIRIHLDLIVDDMDGASEYAVGLGARTVDDDADHPGFRVFQDPVGHLFCLCRRD</sequence>
<dbReference type="GeneID" id="85487644"/>
<dbReference type="InterPro" id="IPR029068">
    <property type="entry name" value="Glyas_Bleomycin-R_OHBP_Dase"/>
</dbReference>
<dbReference type="PANTHER" id="PTHR35908:SF1">
    <property type="entry name" value="CONSERVED PROTEIN"/>
    <property type="match status" value="1"/>
</dbReference>